<evidence type="ECO:0000313" key="6">
    <source>
        <dbReference type="Proteomes" id="UP000030752"/>
    </source>
</evidence>
<evidence type="ECO:0000313" key="5">
    <source>
        <dbReference type="EMBL" id="ETN42014.1"/>
    </source>
</evidence>
<evidence type="ECO:0000256" key="1">
    <source>
        <dbReference type="ARBA" id="ARBA00022737"/>
    </source>
</evidence>
<keyword evidence="1" id="KW-0677">Repeat</keyword>
<dbReference type="PROSITE" id="PS50297">
    <property type="entry name" value="ANK_REP_REGION"/>
    <property type="match status" value="1"/>
</dbReference>
<keyword evidence="2 3" id="KW-0040">ANK repeat</keyword>
<dbReference type="SUPFAM" id="SSF48403">
    <property type="entry name" value="Ankyrin repeat"/>
    <property type="match status" value="1"/>
</dbReference>
<evidence type="ECO:0000256" key="4">
    <source>
        <dbReference type="SAM" id="MobiDB-lite"/>
    </source>
</evidence>
<dbReference type="RefSeq" id="XP_008716523.1">
    <property type="nucleotide sequence ID" value="XM_008718301.1"/>
</dbReference>
<feature type="region of interest" description="Disordered" evidence="4">
    <location>
        <begin position="406"/>
        <end position="444"/>
    </location>
</feature>
<keyword evidence="6" id="KW-1185">Reference proteome</keyword>
<dbReference type="HOGENOM" id="CLU_616794_0_0_1"/>
<accession>W2S234</accession>
<reference evidence="5 6" key="1">
    <citation type="submission" date="2013-03" db="EMBL/GenBank/DDBJ databases">
        <title>The Genome Sequence of Phialophora europaea CBS 101466.</title>
        <authorList>
            <consortium name="The Broad Institute Genomics Platform"/>
            <person name="Cuomo C."/>
            <person name="de Hoog S."/>
            <person name="Gorbushina A."/>
            <person name="Walker B."/>
            <person name="Young S.K."/>
            <person name="Zeng Q."/>
            <person name="Gargeya S."/>
            <person name="Fitzgerald M."/>
            <person name="Haas B."/>
            <person name="Abouelleil A."/>
            <person name="Allen A.W."/>
            <person name="Alvarado L."/>
            <person name="Arachchi H.M."/>
            <person name="Berlin A.M."/>
            <person name="Chapman S.B."/>
            <person name="Gainer-Dewar J."/>
            <person name="Goldberg J."/>
            <person name="Griggs A."/>
            <person name="Gujja S."/>
            <person name="Hansen M."/>
            <person name="Howarth C."/>
            <person name="Imamovic A."/>
            <person name="Ireland A."/>
            <person name="Larimer J."/>
            <person name="McCowan C."/>
            <person name="Murphy C."/>
            <person name="Pearson M."/>
            <person name="Poon T.W."/>
            <person name="Priest M."/>
            <person name="Roberts A."/>
            <person name="Saif S."/>
            <person name="Shea T."/>
            <person name="Sisk P."/>
            <person name="Sykes S."/>
            <person name="Wortman J."/>
            <person name="Nusbaum C."/>
            <person name="Birren B."/>
        </authorList>
    </citation>
    <scope>NUCLEOTIDE SEQUENCE [LARGE SCALE GENOMIC DNA]</scope>
    <source>
        <strain evidence="5 6">CBS 101466</strain>
    </source>
</reference>
<dbReference type="Proteomes" id="UP000030752">
    <property type="component" value="Unassembled WGS sequence"/>
</dbReference>
<dbReference type="GeneID" id="19971292"/>
<evidence type="ECO:0000256" key="3">
    <source>
        <dbReference type="PROSITE-ProRule" id="PRU00023"/>
    </source>
</evidence>
<organism evidence="5 6">
    <name type="scientific">Cyphellophora europaea (strain CBS 101466)</name>
    <name type="common">Phialophora europaea</name>
    <dbReference type="NCBI Taxonomy" id="1220924"/>
    <lineage>
        <taxon>Eukaryota</taxon>
        <taxon>Fungi</taxon>
        <taxon>Dikarya</taxon>
        <taxon>Ascomycota</taxon>
        <taxon>Pezizomycotina</taxon>
        <taxon>Eurotiomycetes</taxon>
        <taxon>Chaetothyriomycetidae</taxon>
        <taxon>Chaetothyriales</taxon>
        <taxon>Cyphellophoraceae</taxon>
        <taxon>Cyphellophora</taxon>
    </lineage>
</organism>
<dbReference type="PROSITE" id="PS50088">
    <property type="entry name" value="ANK_REPEAT"/>
    <property type="match status" value="1"/>
</dbReference>
<dbReference type="Pfam" id="PF12796">
    <property type="entry name" value="Ank_2"/>
    <property type="match status" value="1"/>
</dbReference>
<feature type="compositionally biased region" description="Basic and acidic residues" evidence="4">
    <location>
        <begin position="434"/>
        <end position="444"/>
    </location>
</feature>
<dbReference type="InParanoid" id="W2S234"/>
<dbReference type="Gene3D" id="1.25.40.20">
    <property type="entry name" value="Ankyrin repeat-containing domain"/>
    <property type="match status" value="1"/>
</dbReference>
<protein>
    <submittedName>
        <fullName evidence="5">Uncharacterized protein</fullName>
    </submittedName>
</protein>
<dbReference type="eggNOG" id="KOG4177">
    <property type="taxonomic scope" value="Eukaryota"/>
</dbReference>
<dbReference type="PANTHER" id="PTHR24173">
    <property type="entry name" value="ANKYRIN REPEAT CONTAINING"/>
    <property type="match status" value="1"/>
</dbReference>
<dbReference type="InterPro" id="IPR036770">
    <property type="entry name" value="Ankyrin_rpt-contain_sf"/>
</dbReference>
<dbReference type="STRING" id="1220924.W2S234"/>
<feature type="repeat" description="ANK" evidence="3">
    <location>
        <begin position="311"/>
        <end position="336"/>
    </location>
</feature>
<dbReference type="AlphaFoldDB" id="W2S234"/>
<proteinExistence type="predicted"/>
<evidence type="ECO:0000256" key="2">
    <source>
        <dbReference type="ARBA" id="ARBA00023043"/>
    </source>
</evidence>
<dbReference type="PANTHER" id="PTHR24173:SF74">
    <property type="entry name" value="ANKYRIN REPEAT DOMAIN-CONTAINING PROTEIN 16"/>
    <property type="match status" value="1"/>
</dbReference>
<name>W2S234_CYPE1</name>
<feature type="compositionally biased region" description="Polar residues" evidence="4">
    <location>
        <begin position="406"/>
        <end position="418"/>
    </location>
</feature>
<dbReference type="OrthoDB" id="539213at2759"/>
<dbReference type="InterPro" id="IPR002110">
    <property type="entry name" value="Ankyrin_rpt"/>
</dbReference>
<dbReference type="VEuPathDB" id="FungiDB:HMPREF1541_03953"/>
<gene>
    <name evidence="5" type="ORF">HMPREF1541_03953</name>
</gene>
<dbReference type="EMBL" id="KB822719">
    <property type="protein sequence ID" value="ETN42014.1"/>
    <property type="molecule type" value="Genomic_DNA"/>
</dbReference>
<sequence length="444" mass="49048">MWLTVYQASLDVKPSRRFYSFEDIESGLSAALSSTLGEFEHYCRTILLQLPQVTGTAERGDLLQQLSRRTHRCFEISTACDAESFGSSQIARQHVNVLERLAKHYEDTGTDAFEAPELRLEASGLRDRYNLPPDGFEIDEVAIFHSMSVRASNAFDTMKPRILDRHFANLFSTVSPAFPPAHVALCFDRPQAAKALLIQTRDQCLSTDILKRRISHLAAEFGDVNLLQKPTAEARDIFNMTQLAVAANTGDLELFENLVQCGHSLDARDVEGRSILCIAAGAGSTEIVKYMLERKVNPNPYSLEGGQYFPSTYTALHAAAAGGHIDVVKVLLNHKAIARWVSHDCTPSQEAFKHGHEAVGKLLKEVEAVENRHLEEAGRTNAMAMTPVSTPHVLVPSHINVATPQLERAQSQKPSETTGGRFASPNPWSRKRTHADSEAHTTPA</sequence>
<dbReference type="SMART" id="SM00248">
    <property type="entry name" value="ANK"/>
    <property type="match status" value="3"/>
</dbReference>